<dbReference type="EMBL" id="MT143569">
    <property type="protein sequence ID" value="QJA98299.1"/>
    <property type="molecule type" value="Genomic_DNA"/>
</dbReference>
<protein>
    <submittedName>
        <fullName evidence="1">Uncharacterized protein</fullName>
    </submittedName>
</protein>
<name>A0A6M3LW95_9ZZZZ</name>
<dbReference type="AlphaFoldDB" id="A0A6M3LW95"/>
<proteinExistence type="predicted"/>
<sequence length="146" mass="16208">MACSGAYATVQDYADHWCEEDMDADFQNTVERKLEQAAGPIHMARYSSGGCSCTPTGEASEYLKVLNVVLARVTFNCPCPRAKLTPEERRIWLEWSENQLRMIRTQEIELCSGETGSDVPYVGFAQQAVTEFTAAEIIAKDIEASS</sequence>
<organism evidence="1">
    <name type="scientific">viral metagenome</name>
    <dbReference type="NCBI Taxonomy" id="1070528"/>
    <lineage>
        <taxon>unclassified sequences</taxon>
        <taxon>metagenomes</taxon>
        <taxon>organismal metagenomes</taxon>
    </lineage>
</organism>
<reference evidence="1" key="1">
    <citation type="submission" date="2020-03" db="EMBL/GenBank/DDBJ databases">
        <title>The deep terrestrial virosphere.</title>
        <authorList>
            <person name="Holmfeldt K."/>
            <person name="Nilsson E."/>
            <person name="Simone D."/>
            <person name="Lopez-Fernandez M."/>
            <person name="Wu X."/>
            <person name="de Brujin I."/>
            <person name="Lundin D."/>
            <person name="Andersson A."/>
            <person name="Bertilsson S."/>
            <person name="Dopson M."/>
        </authorList>
    </citation>
    <scope>NUCLEOTIDE SEQUENCE</scope>
    <source>
        <strain evidence="1">MM171A01991</strain>
    </source>
</reference>
<gene>
    <name evidence="1" type="ORF">MM171A01991_0007</name>
</gene>
<accession>A0A6M3LW95</accession>
<evidence type="ECO:0000313" key="1">
    <source>
        <dbReference type="EMBL" id="QJA98299.1"/>
    </source>
</evidence>